<organism evidence="2 3">
    <name type="scientific">Parablautia muri</name>
    <dbReference type="NCBI Taxonomy" id="2320879"/>
    <lineage>
        <taxon>Bacteria</taxon>
        <taxon>Bacillati</taxon>
        <taxon>Bacillota</taxon>
        <taxon>Clostridia</taxon>
        <taxon>Lachnospirales</taxon>
        <taxon>Lachnospiraceae</taxon>
        <taxon>Parablautia</taxon>
    </lineage>
</organism>
<evidence type="ECO:0000313" key="3">
    <source>
        <dbReference type="Proteomes" id="UP001154420"/>
    </source>
</evidence>
<name>A0A9X5BKK4_9FIRM</name>
<evidence type="ECO:0000313" key="2">
    <source>
        <dbReference type="EMBL" id="NBJ94717.1"/>
    </source>
</evidence>
<proteinExistence type="predicted"/>
<dbReference type="OrthoDB" id="9801466at2"/>
<protein>
    <recommendedName>
        <fullName evidence="1">Cyclophilin-like domain-containing protein</fullName>
    </recommendedName>
</protein>
<dbReference type="Proteomes" id="UP001154420">
    <property type="component" value="Unassembled WGS sequence"/>
</dbReference>
<comment type="caution">
    <text evidence="2">The sequence shown here is derived from an EMBL/GenBank/DDBJ whole genome shotgun (WGS) entry which is preliminary data.</text>
</comment>
<sequence length="119" mass="12737">MDNTMKITAGDTTFTATFADNSSAEALKELLAGGPLTIRMSDYADMEKVGPIGTSLPKNDEQITTGAGDIILYQGNSLVIYYDTNAWNFTRIGKINDVTQAELLEAFGDGDVTVTFSLG</sequence>
<evidence type="ECO:0000259" key="1">
    <source>
        <dbReference type="Pfam" id="PF18050"/>
    </source>
</evidence>
<keyword evidence="3" id="KW-1185">Reference proteome</keyword>
<dbReference type="InterPro" id="IPR029000">
    <property type="entry name" value="Cyclophilin-like_dom_sf"/>
</dbReference>
<gene>
    <name evidence="2" type="ORF">D5281_19585</name>
</gene>
<dbReference type="Pfam" id="PF18050">
    <property type="entry name" value="Cyclophil_like2"/>
    <property type="match status" value="1"/>
</dbReference>
<accession>A0A9X5BKK4</accession>
<dbReference type="Gene3D" id="2.40.100.20">
    <property type="match status" value="1"/>
</dbReference>
<dbReference type="SUPFAM" id="SSF50891">
    <property type="entry name" value="Cyclophilin-like"/>
    <property type="match status" value="1"/>
</dbReference>
<dbReference type="InterPro" id="IPR041183">
    <property type="entry name" value="Cyclophilin-like"/>
</dbReference>
<reference evidence="2" key="1">
    <citation type="submission" date="2018-09" db="EMBL/GenBank/DDBJ databases">
        <title>Murine metabolic-syndrome-specific gut microbial biobank.</title>
        <authorList>
            <person name="Liu C."/>
        </authorList>
    </citation>
    <scope>NUCLEOTIDE SEQUENCE</scope>
    <source>
        <strain evidence="2">D42-62</strain>
    </source>
</reference>
<dbReference type="AlphaFoldDB" id="A0A9X5BKK4"/>
<feature type="domain" description="Cyclophilin-like" evidence="1">
    <location>
        <begin position="7"/>
        <end position="117"/>
    </location>
</feature>
<dbReference type="EMBL" id="QZDT01000048">
    <property type="protein sequence ID" value="NBJ94717.1"/>
    <property type="molecule type" value="Genomic_DNA"/>
</dbReference>